<feature type="chain" id="PRO_5032863197" evidence="1">
    <location>
        <begin position="21"/>
        <end position="424"/>
    </location>
</feature>
<gene>
    <name evidence="2" type="ORF">HHL11_01665</name>
</gene>
<dbReference type="PRINTS" id="PR00834">
    <property type="entry name" value="PROTEASES2C"/>
</dbReference>
<keyword evidence="3" id="KW-1185">Reference proteome</keyword>
<protein>
    <submittedName>
        <fullName evidence="2">Serine protease</fullName>
    </submittedName>
</protein>
<dbReference type="AlphaFoldDB" id="A0A848GWE2"/>
<evidence type="ECO:0000313" key="3">
    <source>
        <dbReference type="Proteomes" id="UP000541185"/>
    </source>
</evidence>
<evidence type="ECO:0000313" key="2">
    <source>
        <dbReference type="EMBL" id="NML42437.1"/>
    </source>
</evidence>
<organism evidence="2 3">
    <name type="scientific">Ramlibacter agri</name>
    <dbReference type="NCBI Taxonomy" id="2728837"/>
    <lineage>
        <taxon>Bacteria</taxon>
        <taxon>Pseudomonadati</taxon>
        <taxon>Pseudomonadota</taxon>
        <taxon>Betaproteobacteria</taxon>
        <taxon>Burkholderiales</taxon>
        <taxon>Comamonadaceae</taxon>
        <taxon>Ramlibacter</taxon>
    </lineage>
</organism>
<dbReference type="InterPro" id="IPR043504">
    <property type="entry name" value="Peptidase_S1_PA_chymotrypsin"/>
</dbReference>
<dbReference type="InterPro" id="IPR009003">
    <property type="entry name" value="Peptidase_S1_PA"/>
</dbReference>
<sequence>MKTLCAALVLASLWPHCAQAQEATPQQLYQRLSPSVWLVRTFDRDGAALAAGSAVVIGPEALLTNCHVLRRAARISIQNDNVAHEAKLQYLDPERDLCQVSARNLRAPAVELGDSDAVAVGQKVYTLGNPRGLERTFSDGLVSALRRSEDQRQLLRIQFTAPISHGSSGGGLFDAAGRLVGITSSGFDDAQNLNFAIPINWVRDLAQRSDAALQAAAAAKAQVPAATGSSDVNDANAVPVLPGCREEYRRYIATAPPKAYAVNTEGKCAWAAGRVSPRPQLSTASDPAVRAMELCVAWHRTGCSLYAVDSKVVYKPVTSAAPPPAPTAPAPAPGRRDVNDVAAIPVNEKCRDEYRKFVDSAPPRAFAITTKGDCAWQRTRSASRPQISADPDPAVRAMAICRAWYGPDAGCGLYAVDDKLLWVR</sequence>
<name>A0A848GWE2_9BURK</name>
<keyword evidence="2" id="KW-0645">Protease</keyword>
<dbReference type="Proteomes" id="UP000541185">
    <property type="component" value="Unassembled WGS sequence"/>
</dbReference>
<evidence type="ECO:0000256" key="1">
    <source>
        <dbReference type="SAM" id="SignalP"/>
    </source>
</evidence>
<dbReference type="Pfam" id="PF13365">
    <property type="entry name" value="Trypsin_2"/>
    <property type="match status" value="1"/>
</dbReference>
<dbReference type="PANTHER" id="PTHR43019:SF23">
    <property type="entry name" value="PROTEASE DO-LIKE 5, CHLOROPLASTIC"/>
    <property type="match status" value="1"/>
</dbReference>
<reference evidence="2 3" key="1">
    <citation type="submission" date="2020-04" db="EMBL/GenBank/DDBJ databases">
        <title>Ramlibacter sp. G-1-2-2 isolated from soil.</title>
        <authorList>
            <person name="Dahal R.H."/>
        </authorList>
    </citation>
    <scope>NUCLEOTIDE SEQUENCE [LARGE SCALE GENOMIC DNA]</scope>
    <source>
        <strain evidence="2 3">G-1-2-2</strain>
    </source>
</reference>
<keyword evidence="2" id="KW-0378">Hydrolase</keyword>
<dbReference type="Gene3D" id="2.40.10.10">
    <property type="entry name" value="Trypsin-like serine proteases"/>
    <property type="match status" value="2"/>
</dbReference>
<feature type="signal peptide" evidence="1">
    <location>
        <begin position="1"/>
        <end position="20"/>
    </location>
</feature>
<keyword evidence="1" id="KW-0732">Signal</keyword>
<dbReference type="GO" id="GO:0004252">
    <property type="term" value="F:serine-type endopeptidase activity"/>
    <property type="evidence" value="ECO:0007669"/>
    <property type="project" value="InterPro"/>
</dbReference>
<dbReference type="InterPro" id="IPR001940">
    <property type="entry name" value="Peptidase_S1C"/>
</dbReference>
<dbReference type="GO" id="GO:0006508">
    <property type="term" value="P:proteolysis"/>
    <property type="evidence" value="ECO:0007669"/>
    <property type="project" value="UniProtKB-KW"/>
</dbReference>
<dbReference type="RefSeq" id="WP_169416646.1">
    <property type="nucleotide sequence ID" value="NZ_JABBFX010000001.1"/>
</dbReference>
<dbReference type="SUPFAM" id="SSF50494">
    <property type="entry name" value="Trypsin-like serine proteases"/>
    <property type="match status" value="1"/>
</dbReference>
<accession>A0A848GWE2</accession>
<comment type="caution">
    <text evidence="2">The sequence shown here is derived from an EMBL/GenBank/DDBJ whole genome shotgun (WGS) entry which is preliminary data.</text>
</comment>
<proteinExistence type="predicted"/>
<dbReference type="EMBL" id="JABBFX010000001">
    <property type="protein sequence ID" value="NML42437.1"/>
    <property type="molecule type" value="Genomic_DNA"/>
</dbReference>
<dbReference type="PANTHER" id="PTHR43019">
    <property type="entry name" value="SERINE ENDOPROTEASE DEGS"/>
    <property type="match status" value="1"/>
</dbReference>